<dbReference type="Proteomes" id="UP001465976">
    <property type="component" value="Unassembled WGS sequence"/>
</dbReference>
<evidence type="ECO:0000313" key="3">
    <source>
        <dbReference type="EMBL" id="KAL0565937.1"/>
    </source>
</evidence>
<gene>
    <name evidence="3" type="ORF">V5O48_016082</name>
</gene>
<evidence type="ECO:0000313" key="4">
    <source>
        <dbReference type="Proteomes" id="UP001465976"/>
    </source>
</evidence>
<evidence type="ECO:0000256" key="2">
    <source>
        <dbReference type="SAM" id="MobiDB-lite"/>
    </source>
</evidence>
<proteinExistence type="predicted"/>
<evidence type="ECO:0000256" key="1">
    <source>
        <dbReference type="SAM" id="Coils"/>
    </source>
</evidence>
<keyword evidence="1" id="KW-0175">Coiled coil</keyword>
<feature type="compositionally biased region" description="Pro residues" evidence="2">
    <location>
        <begin position="12"/>
        <end position="24"/>
    </location>
</feature>
<comment type="caution">
    <text evidence="3">The sequence shown here is derived from an EMBL/GenBank/DDBJ whole genome shotgun (WGS) entry which is preliminary data.</text>
</comment>
<dbReference type="EMBL" id="JBAHYK010002065">
    <property type="protein sequence ID" value="KAL0565937.1"/>
    <property type="molecule type" value="Genomic_DNA"/>
</dbReference>
<organism evidence="3 4">
    <name type="scientific">Marasmius crinis-equi</name>
    <dbReference type="NCBI Taxonomy" id="585013"/>
    <lineage>
        <taxon>Eukaryota</taxon>
        <taxon>Fungi</taxon>
        <taxon>Dikarya</taxon>
        <taxon>Basidiomycota</taxon>
        <taxon>Agaricomycotina</taxon>
        <taxon>Agaricomycetes</taxon>
        <taxon>Agaricomycetidae</taxon>
        <taxon>Agaricales</taxon>
        <taxon>Marasmiineae</taxon>
        <taxon>Marasmiaceae</taxon>
        <taxon>Marasmius</taxon>
    </lineage>
</organism>
<feature type="region of interest" description="Disordered" evidence="2">
    <location>
        <begin position="1"/>
        <end position="71"/>
    </location>
</feature>
<keyword evidence="4" id="KW-1185">Reference proteome</keyword>
<sequence length="226" mass="24507">MSTSDGPEEHPPPPYSEPGPPSPASSPKAFIRPAKPTSASRPLPLLPAPLKKKNLPRTDSPDGQELGVNSASRGFHVVNRCSSTIPSQSPTTLALLTPSAQPIQSIPLSINSDGDVRSYGTPPFLQWVRRKKNSIDNDIPPVPSIPVNLGSLDANQSSSSVSLSTKYEAKRKKDQARERCEKLAQELKERREAEMARVSARKPAVNRPRKRDDISLFAVPDGGFSM</sequence>
<protein>
    <submittedName>
        <fullName evidence="3">Uncharacterized protein</fullName>
    </submittedName>
</protein>
<accession>A0ABR3ET22</accession>
<feature type="coiled-coil region" evidence="1">
    <location>
        <begin position="166"/>
        <end position="197"/>
    </location>
</feature>
<name>A0ABR3ET22_9AGAR</name>
<reference evidence="3 4" key="1">
    <citation type="submission" date="2024-02" db="EMBL/GenBank/DDBJ databases">
        <title>A draft genome for the cacao thread blight pathogen Marasmius crinis-equi.</title>
        <authorList>
            <person name="Cohen S.P."/>
            <person name="Baruah I.K."/>
            <person name="Amoako-Attah I."/>
            <person name="Bukari Y."/>
            <person name="Meinhardt L.W."/>
            <person name="Bailey B.A."/>
        </authorList>
    </citation>
    <scope>NUCLEOTIDE SEQUENCE [LARGE SCALE GENOMIC DNA]</scope>
    <source>
        <strain evidence="3 4">GH-76</strain>
    </source>
</reference>